<feature type="compositionally biased region" description="Polar residues" evidence="1">
    <location>
        <begin position="528"/>
        <end position="541"/>
    </location>
</feature>
<dbReference type="AlphaFoldDB" id="A0A7R9CRW1"/>
<organism evidence="2">
    <name type="scientific">Timema poppense</name>
    <name type="common">Walking stick</name>
    <dbReference type="NCBI Taxonomy" id="170557"/>
    <lineage>
        <taxon>Eukaryota</taxon>
        <taxon>Metazoa</taxon>
        <taxon>Ecdysozoa</taxon>
        <taxon>Arthropoda</taxon>
        <taxon>Hexapoda</taxon>
        <taxon>Insecta</taxon>
        <taxon>Pterygota</taxon>
        <taxon>Neoptera</taxon>
        <taxon>Polyneoptera</taxon>
        <taxon>Phasmatodea</taxon>
        <taxon>Timematodea</taxon>
        <taxon>Timematoidea</taxon>
        <taxon>Timematidae</taxon>
        <taxon>Timema</taxon>
    </lineage>
</organism>
<feature type="region of interest" description="Disordered" evidence="1">
    <location>
        <begin position="601"/>
        <end position="656"/>
    </location>
</feature>
<feature type="compositionally biased region" description="Polar residues" evidence="1">
    <location>
        <begin position="183"/>
        <end position="192"/>
    </location>
</feature>
<feature type="compositionally biased region" description="Polar residues" evidence="1">
    <location>
        <begin position="490"/>
        <end position="516"/>
    </location>
</feature>
<reference evidence="2" key="1">
    <citation type="submission" date="2020-11" db="EMBL/GenBank/DDBJ databases">
        <authorList>
            <person name="Tran Van P."/>
        </authorList>
    </citation>
    <scope>NUCLEOTIDE SEQUENCE</scope>
</reference>
<feature type="compositionally biased region" description="Acidic residues" evidence="1">
    <location>
        <begin position="636"/>
        <end position="648"/>
    </location>
</feature>
<evidence type="ECO:0000313" key="2">
    <source>
        <dbReference type="EMBL" id="CAD7401396.1"/>
    </source>
</evidence>
<evidence type="ECO:0000256" key="1">
    <source>
        <dbReference type="SAM" id="MobiDB-lite"/>
    </source>
</evidence>
<gene>
    <name evidence="2" type="ORF">TPSB3V08_LOCUS3081</name>
</gene>
<feature type="region of interest" description="Disordered" evidence="1">
    <location>
        <begin position="463"/>
        <end position="565"/>
    </location>
</feature>
<feature type="region of interest" description="Disordered" evidence="1">
    <location>
        <begin position="395"/>
        <end position="450"/>
    </location>
</feature>
<feature type="region of interest" description="Disordered" evidence="1">
    <location>
        <begin position="163"/>
        <end position="207"/>
    </location>
</feature>
<sequence length="794" mass="87129">MENLNQKEHPGLAGLIIEPNDLTDIKQDLKSPPGSRKLQPMAFTIHFAEKKDTAAAKHISENFNKNAVGHQRSPSYPGVENTKEAKGSVNAVRAVGLSPLPVRICVMNRRAGYHSEGYFSSDQEEDIRGRSDFFVKKFKNLEKGPRTTNLAQEKKIMSEQNCLPRTKPSPLQDRHEFGDFLEDQNSSPSYSSPAVERKRHSASGNTNTAYQEIDTQTEVAQARLEIEKVVSVSNTRAGTATPEINEHNHDASTFKMSTYHDSSNWINEWATHVVKHNHTSGGIEDSKPAPSGLPPLAINKHQGTGSSVILTRIPSPVHSPGFLPPSGRKAYPSPQHTRKLHSPLNMQALTSHVIEPLSTGDKAVERHSDSSLETESFLRTTESVVTAMQARVTASLDSGGESDIDTSHSYQGPERSRGGGARSDSSSDQEQRTRGRGPHPPTNIAGPVMRYNRAFSLRRARLDEPIDKRNKHATEVPPPPINKTKKTLESTKNIQPQRLNNTKNSKPEYSSSFSRTDSGRFSVRSPKGVSQSGPLSKGSSTLKKDGKKSNPGARSNSTLSSREVEFQNWKRRKSYDPMKAAAEGKKKEAVKKTVMSTSMTQSSITAAETSPSHQNPVLRSASFHGTGGLTPKYVSSEDEVTLSADEDSPVSGYPPLLVTPSPTKMVLEGMLGGSRSPLYSAVSNPSLRGRNKMEALDNLVMAAVCGLSNKLRGSSSALLRKLRFVYEEDSERSEKLSCVIELLENSACGSPQTKSPSKELSGTLKNLRKLENVIKVLDEVLFDEEEFELEVEEY</sequence>
<name>A0A7R9CRW1_TIMPO</name>
<protein>
    <submittedName>
        <fullName evidence="2">Uncharacterized protein</fullName>
    </submittedName>
</protein>
<proteinExistence type="predicted"/>
<feature type="compositionally biased region" description="Basic and acidic residues" evidence="1">
    <location>
        <begin position="463"/>
        <end position="474"/>
    </location>
</feature>
<feature type="compositionally biased region" description="Polar residues" evidence="1">
    <location>
        <begin position="552"/>
        <end position="561"/>
    </location>
</feature>
<dbReference type="EMBL" id="OD001308">
    <property type="protein sequence ID" value="CAD7401396.1"/>
    <property type="molecule type" value="Genomic_DNA"/>
</dbReference>
<feature type="compositionally biased region" description="Polar residues" evidence="1">
    <location>
        <begin position="601"/>
        <end position="617"/>
    </location>
</feature>
<accession>A0A7R9CRW1</accession>
<feature type="region of interest" description="Disordered" evidence="1">
    <location>
        <begin position="278"/>
        <end position="339"/>
    </location>
</feature>